<protein>
    <submittedName>
        <fullName evidence="1">Thioesterase family protein</fullName>
    </submittedName>
</protein>
<keyword evidence="2" id="KW-1185">Reference proteome</keyword>
<gene>
    <name evidence="1" type="ORF">N7U68_05040</name>
</gene>
<organism evidence="1 2">
    <name type="scientific">Roseovarius pelagicus</name>
    <dbReference type="NCBI Taxonomy" id="2980108"/>
    <lineage>
        <taxon>Bacteria</taxon>
        <taxon>Pseudomonadati</taxon>
        <taxon>Pseudomonadota</taxon>
        <taxon>Alphaproteobacteria</taxon>
        <taxon>Rhodobacterales</taxon>
        <taxon>Roseobacteraceae</taxon>
        <taxon>Roseovarius</taxon>
    </lineage>
</organism>
<accession>A0ABY6DD46</accession>
<dbReference type="InterPro" id="IPR029069">
    <property type="entry name" value="HotDog_dom_sf"/>
</dbReference>
<name>A0ABY6DD46_9RHOB</name>
<evidence type="ECO:0000313" key="2">
    <source>
        <dbReference type="Proteomes" id="UP001064087"/>
    </source>
</evidence>
<dbReference type="Proteomes" id="UP001064087">
    <property type="component" value="Chromosome"/>
</dbReference>
<dbReference type="Pfam" id="PF13279">
    <property type="entry name" value="4HBT_2"/>
    <property type="match status" value="1"/>
</dbReference>
<evidence type="ECO:0000313" key="1">
    <source>
        <dbReference type="EMBL" id="UXX84023.1"/>
    </source>
</evidence>
<dbReference type="PANTHER" id="PTHR31793">
    <property type="entry name" value="4-HYDROXYBENZOYL-COA THIOESTERASE FAMILY MEMBER"/>
    <property type="match status" value="1"/>
</dbReference>
<dbReference type="Gene3D" id="3.10.129.10">
    <property type="entry name" value="Hotdog Thioesterase"/>
    <property type="match status" value="1"/>
</dbReference>
<reference evidence="1" key="1">
    <citation type="submission" date="2022-10" db="EMBL/GenBank/DDBJ databases">
        <title>Roseovarius pelagicus sp. nov., isolated from Arctic seawater.</title>
        <authorList>
            <person name="Hong Y.W."/>
            <person name="Hwang C.Y."/>
        </authorList>
    </citation>
    <scope>NUCLEOTIDE SEQUENCE</scope>
    <source>
        <strain evidence="1">HL-MP18</strain>
    </source>
</reference>
<dbReference type="PANTHER" id="PTHR31793:SF2">
    <property type="entry name" value="BLR1345 PROTEIN"/>
    <property type="match status" value="1"/>
</dbReference>
<sequence length="168" mass="19244">MPQTAPKPDNAPFLTDLMEIEPEWIDYNGHLNMAYYTVLFDRGADQVYPLIGFGVDYAEARKLTTYTAEFHIRYMRELHLGDRVRVAFQLIDHDEKRFHSFQHLYHEDGWLAATAEGLTLHVDMTGPKVTPMPQDILDGLGRMQTAHDALPHPEGIGRRIGIGNSIRR</sequence>
<proteinExistence type="predicted"/>
<dbReference type="CDD" id="cd00586">
    <property type="entry name" value="4HBT"/>
    <property type="match status" value="1"/>
</dbReference>
<dbReference type="EMBL" id="CP106738">
    <property type="protein sequence ID" value="UXX84023.1"/>
    <property type="molecule type" value="Genomic_DNA"/>
</dbReference>
<dbReference type="InterPro" id="IPR050563">
    <property type="entry name" value="4-hydroxybenzoyl-CoA_TE"/>
</dbReference>
<dbReference type="SUPFAM" id="SSF54637">
    <property type="entry name" value="Thioesterase/thiol ester dehydrase-isomerase"/>
    <property type="match status" value="1"/>
</dbReference>
<dbReference type="RefSeq" id="WP_263048439.1">
    <property type="nucleotide sequence ID" value="NZ_CP106738.1"/>
</dbReference>